<gene>
    <name evidence="3" type="ORF">JQV55_14940</name>
</gene>
<feature type="chain" id="PRO_5042138454" evidence="2">
    <location>
        <begin position="18"/>
        <end position="128"/>
    </location>
</feature>
<dbReference type="AlphaFoldDB" id="A0AAE2W0J3"/>
<dbReference type="RefSeq" id="WP_203242801.1">
    <property type="nucleotide sequence ID" value="NZ_JAFBRH010000003.1"/>
</dbReference>
<keyword evidence="1" id="KW-0812">Transmembrane</keyword>
<feature type="transmembrane region" description="Helical" evidence="1">
    <location>
        <begin position="108"/>
        <end position="126"/>
    </location>
</feature>
<evidence type="ECO:0000256" key="1">
    <source>
        <dbReference type="SAM" id="Phobius"/>
    </source>
</evidence>
<comment type="caution">
    <text evidence="3">The sequence shown here is derived from an EMBL/GenBank/DDBJ whole genome shotgun (WGS) entry which is preliminary data.</text>
</comment>
<feature type="transmembrane region" description="Helical" evidence="1">
    <location>
        <begin position="44"/>
        <end position="66"/>
    </location>
</feature>
<reference evidence="3 4" key="1">
    <citation type="submission" date="2021-01" db="EMBL/GenBank/DDBJ databases">
        <title>Diatom-associated Roseobacters Show Island Model of Population Structure.</title>
        <authorList>
            <person name="Qu L."/>
            <person name="Feng X."/>
            <person name="Chen Y."/>
            <person name="Li L."/>
            <person name="Wang X."/>
            <person name="Hu Z."/>
            <person name="Wang H."/>
            <person name="Luo H."/>
        </authorList>
    </citation>
    <scope>NUCLEOTIDE SEQUENCE [LARGE SCALE GENOMIC DNA]</scope>
    <source>
        <strain evidence="3 4">TR60-84</strain>
    </source>
</reference>
<keyword evidence="2" id="KW-0732">Signal</keyword>
<evidence type="ECO:0000313" key="3">
    <source>
        <dbReference type="EMBL" id="MBM1714864.1"/>
    </source>
</evidence>
<keyword evidence="1" id="KW-1133">Transmembrane helix</keyword>
<sequence>MNIPLLIAACLTLLAFAAHLIAGTRETAALAPPPDDAPRTKHWVQAMCVFQMISVDLLAITLLLFAAAFRDLGPLEPLLLSGLALLYLAWAGAWLVQLRWLNRPAATILGLPQWMLFVLCAGLVFLGR</sequence>
<dbReference type="EMBL" id="JAFBRM010000003">
    <property type="protein sequence ID" value="MBM1714864.1"/>
    <property type="molecule type" value="Genomic_DNA"/>
</dbReference>
<evidence type="ECO:0000313" key="4">
    <source>
        <dbReference type="Proteomes" id="UP000732193"/>
    </source>
</evidence>
<name>A0AAE2W0J3_9RHOB</name>
<proteinExistence type="predicted"/>
<feature type="signal peptide" evidence="2">
    <location>
        <begin position="1"/>
        <end position="17"/>
    </location>
</feature>
<accession>A0AAE2W0J3</accession>
<protein>
    <submittedName>
        <fullName evidence="3">Uncharacterized protein</fullName>
    </submittedName>
</protein>
<keyword evidence="1" id="KW-0472">Membrane</keyword>
<keyword evidence="4" id="KW-1185">Reference proteome</keyword>
<dbReference type="Proteomes" id="UP000732193">
    <property type="component" value="Unassembled WGS sequence"/>
</dbReference>
<evidence type="ECO:0000256" key="2">
    <source>
        <dbReference type="SAM" id="SignalP"/>
    </source>
</evidence>
<organism evidence="3 4">
    <name type="scientific">Sulfitobacter geojensis</name>
    <dbReference type="NCBI Taxonomy" id="1342299"/>
    <lineage>
        <taxon>Bacteria</taxon>
        <taxon>Pseudomonadati</taxon>
        <taxon>Pseudomonadota</taxon>
        <taxon>Alphaproteobacteria</taxon>
        <taxon>Rhodobacterales</taxon>
        <taxon>Roseobacteraceae</taxon>
        <taxon>Sulfitobacter</taxon>
    </lineage>
</organism>
<feature type="transmembrane region" description="Helical" evidence="1">
    <location>
        <begin position="78"/>
        <end position="96"/>
    </location>
</feature>